<dbReference type="InterPro" id="IPR044855">
    <property type="entry name" value="CoA-Trfase_III_dom3_sf"/>
</dbReference>
<reference evidence="4" key="1">
    <citation type="submission" date="2020-07" db="EMBL/GenBank/DDBJ databases">
        <title>The High-quality genome of the commercially important snow crab, Chionoecetes opilio.</title>
        <authorList>
            <person name="Jeong J.-H."/>
            <person name="Ryu S."/>
        </authorList>
    </citation>
    <scope>NUCLEOTIDE SEQUENCE</scope>
    <source>
        <strain evidence="4">MADBK_172401_WGS</strain>
        <tissue evidence="4">Digestive gland</tissue>
    </source>
</reference>
<dbReference type="InterPro" id="IPR023606">
    <property type="entry name" value="CoA-Trfase_III_dom_1_sf"/>
</dbReference>
<dbReference type="PANTHER" id="PTHR48207:SF3">
    <property type="entry name" value="SUCCINATE--HYDROXYMETHYLGLUTARATE COA-TRANSFERASE"/>
    <property type="match status" value="1"/>
</dbReference>
<dbReference type="EMBL" id="JACEEZ010002597">
    <property type="protein sequence ID" value="KAG0728122.1"/>
    <property type="molecule type" value="Genomic_DNA"/>
</dbReference>
<dbReference type="OrthoDB" id="5863171at2759"/>
<dbReference type="SUPFAM" id="SSF89796">
    <property type="entry name" value="CoA-transferase family III (CaiB/BaiF)"/>
    <property type="match status" value="1"/>
</dbReference>
<evidence type="ECO:0000256" key="2">
    <source>
        <dbReference type="ARBA" id="ARBA00022679"/>
    </source>
</evidence>
<dbReference type="Pfam" id="PF02515">
    <property type="entry name" value="CoA_transf_3"/>
    <property type="match status" value="1"/>
</dbReference>
<evidence type="ECO:0000313" key="5">
    <source>
        <dbReference type="Proteomes" id="UP000770661"/>
    </source>
</evidence>
<dbReference type="FunFam" id="3.40.50.10540:FF:000005">
    <property type="entry name" value="succinate--hydroxymethylglutarate CoA-transferase isoform X1"/>
    <property type="match status" value="1"/>
</dbReference>
<dbReference type="GO" id="GO:0005739">
    <property type="term" value="C:mitochondrion"/>
    <property type="evidence" value="ECO:0007669"/>
    <property type="project" value="TreeGrafter"/>
</dbReference>
<dbReference type="PANTHER" id="PTHR48207">
    <property type="entry name" value="SUCCINATE--HYDROXYMETHYLGLUTARATE COA-TRANSFERASE"/>
    <property type="match status" value="1"/>
</dbReference>
<dbReference type="AlphaFoldDB" id="A0A8J4YJA5"/>
<evidence type="ECO:0000256" key="1">
    <source>
        <dbReference type="ARBA" id="ARBA00008383"/>
    </source>
</evidence>
<comment type="caution">
    <text evidence="4">The sequence shown here is derived from an EMBL/GenBank/DDBJ whole genome shotgun (WGS) entry which is preliminary data.</text>
</comment>
<accession>A0A8J4YJA5</accession>
<keyword evidence="5" id="KW-1185">Reference proteome</keyword>
<dbReference type="InterPro" id="IPR003673">
    <property type="entry name" value="CoA-Trfase_fam_III"/>
</dbReference>
<dbReference type="Gene3D" id="3.30.1540.10">
    <property type="entry name" value="formyl-coa transferase, domain 3"/>
    <property type="match status" value="1"/>
</dbReference>
<evidence type="ECO:0000256" key="3">
    <source>
        <dbReference type="SAM" id="MobiDB-lite"/>
    </source>
</evidence>
<dbReference type="Gene3D" id="3.40.50.10540">
    <property type="entry name" value="Crotonobetainyl-coa:carnitine coa-transferase, domain 1"/>
    <property type="match status" value="1"/>
</dbReference>
<organism evidence="4 5">
    <name type="scientific">Chionoecetes opilio</name>
    <name type="common">Atlantic snow crab</name>
    <name type="synonym">Cancer opilio</name>
    <dbReference type="NCBI Taxonomy" id="41210"/>
    <lineage>
        <taxon>Eukaryota</taxon>
        <taxon>Metazoa</taxon>
        <taxon>Ecdysozoa</taxon>
        <taxon>Arthropoda</taxon>
        <taxon>Crustacea</taxon>
        <taxon>Multicrustacea</taxon>
        <taxon>Malacostraca</taxon>
        <taxon>Eumalacostraca</taxon>
        <taxon>Eucarida</taxon>
        <taxon>Decapoda</taxon>
        <taxon>Pleocyemata</taxon>
        <taxon>Brachyura</taxon>
        <taxon>Eubrachyura</taxon>
        <taxon>Majoidea</taxon>
        <taxon>Majidae</taxon>
        <taxon>Chionoecetes</taxon>
    </lineage>
</organism>
<protein>
    <submittedName>
        <fullName evidence="4">Succinate--hydroxymethylglutarate CoA-transferase</fullName>
    </submittedName>
</protein>
<gene>
    <name evidence="4" type="ORF">GWK47_033153</name>
</gene>
<name>A0A8J4YJA5_CHIOP</name>
<keyword evidence="2" id="KW-0808">Transferase</keyword>
<dbReference type="Proteomes" id="UP000770661">
    <property type="component" value="Unassembled WGS sequence"/>
</dbReference>
<sequence length="502" mass="52941">MTLGAGWSKLGKKTTIGCIGRSSPGTCSTTATPTQPPSSTTSSGKSLAASLHLSSSMQKVGGHMRRRLAGPSGGNVFTALCLAKAPHPCFPTAHLALLPTRQCSTQDGPLSGVRIIDLTRILAGPFATMVLSDLGAEVIKVERPGTGDDTRAWGPPFLGTESCYFLSVNRNKKSVAVDLKQGAGVRVVRELARCSDVLVENFVPGSLDRLGLGYGDLHALAPRLIYCSISGYGASGPYKSRPGYDVMAASFGGLVGVTGPRDGEPCKVGVAMTDLATGLYAHGAIMAALLERQKTGHGQKIDCNLLSTQVSCMVNLASNYLNGGREARRWGTAHESIVPYQAFPTADGHITIAAGSNGQFAALCSVLALPELLGDDRYSSNAERVEHRESLVATLTSAFRRRSTEEWLGVLEGCPFPYAPINSLSQVFSDPQVVHSGLVEEVEHPGVGKVKQVGPAVTFSGSHNSVRAPPPLLGQHTRQVLTQLLGYTEAQVEELRRQGVVA</sequence>
<feature type="region of interest" description="Disordered" evidence="3">
    <location>
        <begin position="24"/>
        <end position="47"/>
    </location>
</feature>
<proteinExistence type="inferred from homology"/>
<dbReference type="GO" id="GO:0047369">
    <property type="term" value="F:succinate-hydroxymethylglutarate CoA-transferase activity"/>
    <property type="evidence" value="ECO:0007669"/>
    <property type="project" value="TreeGrafter"/>
</dbReference>
<dbReference type="InterPro" id="IPR050483">
    <property type="entry name" value="CoA-transferase_III_domain"/>
</dbReference>
<comment type="similarity">
    <text evidence="1">Belongs to the CoA-transferase III family.</text>
</comment>
<evidence type="ECO:0000313" key="4">
    <source>
        <dbReference type="EMBL" id="KAG0728122.1"/>
    </source>
</evidence>